<keyword evidence="2" id="KW-0547">Nucleotide-binding</keyword>
<evidence type="ECO:0000313" key="2">
    <source>
        <dbReference type="EMBL" id="WMW80122.1"/>
    </source>
</evidence>
<reference evidence="2" key="1">
    <citation type="submission" date="2023-09" db="EMBL/GenBank/DDBJ databases">
        <title>Undibacterium sp. 20NA77.5 isolated from freshwater.</title>
        <authorList>
            <person name="Le V."/>
            <person name="Ko S.-R."/>
            <person name="Ahn C.-Y."/>
            <person name="Oh H.-M."/>
        </authorList>
    </citation>
    <scope>NUCLEOTIDE SEQUENCE</scope>
    <source>
        <strain evidence="2">20NA77.5</strain>
    </source>
</reference>
<dbReference type="InterPro" id="IPR007421">
    <property type="entry name" value="Schlafen_AlbA_2_dom"/>
</dbReference>
<dbReference type="PANTHER" id="PTHR30595:SF6">
    <property type="entry name" value="SCHLAFEN ALBA-2 DOMAIN-CONTAINING PROTEIN"/>
    <property type="match status" value="1"/>
</dbReference>
<accession>A0ABY9RFW3</accession>
<protein>
    <submittedName>
        <fullName evidence="2">ATP-binding protein</fullName>
    </submittedName>
</protein>
<dbReference type="Proteomes" id="UP001181355">
    <property type="component" value="Chromosome"/>
</dbReference>
<dbReference type="InterPro" id="IPR038475">
    <property type="entry name" value="RecG_C_sf"/>
</dbReference>
<sequence length="470" mass="53534">MITLDQLDRWLHAKHETEHLEFKEAKHQYDNTKLIHYCVALANEGGGYFVLGVADKAPRHVVGTNAFLNIGETKSLILRALHIRVEIHELQHADGRVLVFEIPTRAIGQPLHYEGKYLMRAGEELVPMSPDQLRKIFAEGKADFLSLDASKEIDADEVIAALDIQTFFELLKLPLPATRDGTLARLISEKLIYEKSGQYVITNLGALLLAKDMRQFDSLQRKTVRMVKYKGKNKLQTERDLIGQKGYAVGFEGLISTINNQLPMNEVIGQALREEVRMFPELAIRELVANALVHQDFEEAGGSVMVEIFSDRIEITNPGQPLIPTERFVDEYKSRNEKLADLMRRMGICEEKGSGIDKVIFNTELYQLPAPEFRVTPVHTTIVLFAHKEFSEMSPKERVNACYMHCCLKYVSNEKMTNQSLRERFKLDETRTKTTAVSQIISAAVEQKLIKLDDIENASKRYAKYVPIWA</sequence>
<gene>
    <name evidence="2" type="ORF">RF679_15935</name>
</gene>
<dbReference type="Gene3D" id="3.30.565.60">
    <property type="match status" value="1"/>
</dbReference>
<name>A0ABY9RFW3_9BURK</name>
<evidence type="ECO:0000259" key="1">
    <source>
        <dbReference type="Pfam" id="PF04326"/>
    </source>
</evidence>
<dbReference type="Gene3D" id="3.30.950.30">
    <property type="entry name" value="Schlafen, AAA domain"/>
    <property type="match status" value="1"/>
</dbReference>
<keyword evidence="3" id="KW-1185">Reference proteome</keyword>
<dbReference type="Pfam" id="PF04326">
    <property type="entry name" value="SLFN_AlbA_2"/>
    <property type="match status" value="1"/>
</dbReference>
<proteinExistence type="predicted"/>
<organism evidence="2 3">
    <name type="scientific">Undibacterium cyanobacteriorum</name>
    <dbReference type="NCBI Taxonomy" id="3073561"/>
    <lineage>
        <taxon>Bacteria</taxon>
        <taxon>Pseudomonadati</taxon>
        <taxon>Pseudomonadota</taxon>
        <taxon>Betaproteobacteria</taxon>
        <taxon>Burkholderiales</taxon>
        <taxon>Oxalobacteraceae</taxon>
        <taxon>Undibacterium</taxon>
    </lineage>
</organism>
<feature type="domain" description="Schlafen AlbA-2" evidence="1">
    <location>
        <begin position="16"/>
        <end position="128"/>
    </location>
</feature>
<keyword evidence="2" id="KW-0067">ATP-binding</keyword>
<dbReference type="EMBL" id="CP133720">
    <property type="protein sequence ID" value="WMW80122.1"/>
    <property type="molecule type" value="Genomic_DNA"/>
</dbReference>
<dbReference type="PANTHER" id="PTHR30595">
    <property type="entry name" value="GLPR-RELATED TRANSCRIPTIONAL REPRESSOR"/>
    <property type="match status" value="1"/>
</dbReference>
<evidence type="ECO:0000313" key="3">
    <source>
        <dbReference type="Proteomes" id="UP001181355"/>
    </source>
</evidence>
<dbReference type="Pfam" id="PF13749">
    <property type="entry name" value="HATPase_c_4"/>
    <property type="match status" value="1"/>
</dbReference>
<dbReference type="RefSeq" id="WP_309481615.1">
    <property type="nucleotide sequence ID" value="NZ_CP133720.1"/>
</dbReference>
<dbReference type="GO" id="GO:0005524">
    <property type="term" value="F:ATP binding"/>
    <property type="evidence" value="ECO:0007669"/>
    <property type="project" value="UniProtKB-KW"/>
</dbReference>
<dbReference type="InterPro" id="IPR038461">
    <property type="entry name" value="Schlafen_AlbA_2_dom_sf"/>
</dbReference>